<evidence type="ECO:0000256" key="23">
    <source>
        <dbReference type="SAM" id="MobiDB-lite"/>
    </source>
</evidence>
<keyword evidence="10" id="KW-0678">Repressor</keyword>
<dbReference type="GO" id="GO:0006915">
    <property type="term" value="P:apoptotic process"/>
    <property type="evidence" value="ECO:0007669"/>
    <property type="project" value="UniProtKB-KW"/>
</dbReference>
<dbReference type="CDD" id="cd13150">
    <property type="entry name" value="DAXX_histone_binding"/>
    <property type="match status" value="1"/>
</dbReference>
<evidence type="ECO:0000256" key="14">
    <source>
        <dbReference type="ARBA" id="ARBA00022843"/>
    </source>
</evidence>
<dbReference type="GO" id="GO:0042393">
    <property type="term" value="F:histone binding"/>
    <property type="evidence" value="ECO:0007669"/>
    <property type="project" value="InterPro"/>
</dbReference>
<evidence type="ECO:0000256" key="18">
    <source>
        <dbReference type="ARBA" id="ARBA00023163"/>
    </source>
</evidence>
<comment type="subcellular location">
    <subcellularLocation>
        <location evidence="3">Chromosome</location>
        <location evidence="3">Centromere</location>
    </subcellularLocation>
    <subcellularLocation>
        <location evidence="2">Cytoplasm</location>
    </subcellularLocation>
    <subcellularLocation>
        <location evidence="1">Nucleus</location>
        <location evidence="1">PML body</location>
    </subcellularLocation>
    <subcellularLocation>
        <location evidence="4">Nucleus</location>
        <location evidence="4">Nucleolus</location>
    </subcellularLocation>
    <subcellularLocation>
        <location evidence="5">Nucleus</location>
        <location evidence="5">Nucleoplasm</location>
    </subcellularLocation>
</comment>
<dbReference type="GO" id="GO:0050681">
    <property type="term" value="F:nuclear androgen receptor binding"/>
    <property type="evidence" value="ECO:0007669"/>
    <property type="project" value="TreeGrafter"/>
</dbReference>
<dbReference type="GO" id="GO:0003714">
    <property type="term" value="F:transcription corepressor activity"/>
    <property type="evidence" value="ECO:0007669"/>
    <property type="project" value="TreeGrafter"/>
</dbReference>
<feature type="compositionally biased region" description="Low complexity" evidence="23">
    <location>
        <begin position="560"/>
        <end position="572"/>
    </location>
</feature>
<evidence type="ECO:0000259" key="24">
    <source>
        <dbReference type="Pfam" id="PF03344"/>
    </source>
</evidence>
<evidence type="ECO:0000256" key="13">
    <source>
        <dbReference type="ARBA" id="ARBA00022703"/>
    </source>
</evidence>
<reference evidence="26" key="1">
    <citation type="journal article" date="2004" name="Nature">
        <title>Genome duplication in the teleost fish Tetraodon nigroviridis reveals the early vertebrate proto-karyotype.</title>
        <authorList>
            <person name="Jaillon O."/>
            <person name="Aury J.-M."/>
            <person name="Brunet F."/>
            <person name="Petit J.-L."/>
            <person name="Stange-Thomann N."/>
            <person name="Mauceli E."/>
            <person name="Bouneau L."/>
            <person name="Fischer C."/>
            <person name="Ozouf-Costaz C."/>
            <person name="Bernot A."/>
            <person name="Nicaud S."/>
            <person name="Jaffe D."/>
            <person name="Fisher S."/>
            <person name="Lutfalla G."/>
            <person name="Dossat C."/>
            <person name="Segurens B."/>
            <person name="Dasilva C."/>
            <person name="Salanoubat M."/>
            <person name="Levy M."/>
            <person name="Boudet N."/>
            <person name="Castellano S."/>
            <person name="Anthouard V."/>
            <person name="Jubin C."/>
            <person name="Castelli V."/>
            <person name="Katinka M."/>
            <person name="Vacherie B."/>
            <person name="Biemont C."/>
            <person name="Skalli Z."/>
            <person name="Cattolico L."/>
            <person name="Poulain J."/>
            <person name="De Berardinis V."/>
            <person name="Cruaud C."/>
            <person name="Duprat S."/>
            <person name="Brottier P."/>
            <person name="Coutanceau J.-P."/>
            <person name="Gouzy J."/>
            <person name="Parra G."/>
            <person name="Lardier G."/>
            <person name="Chapple C."/>
            <person name="McKernan K.J."/>
            <person name="McEwan P."/>
            <person name="Bosak S."/>
            <person name="Kellis M."/>
            <person name="Volff J.-N."/>
            <person name="Guigo R."/>
            <person name="Zody M.C."/>
            <person name="Mesirov J."/>
            <person name="Lindblad-Toh K."/>
            <person name="Birren B."/>
            <person name="Nusbaum C."/>
            <person name="Kahn D."/>
            <person name="Robinson-Rechavi M."/>
            <person name="Laudet V."/>
            <person name="Schachter V."/>
            <person name="Quetier F."/>
            <person name="Saurin W."/>
            <person name="Scarpelli C."/>
            <person name="Wincker P."/>
            <person name="Lander E.S."/>
            <person name="Weissenbach J."/>
            <person name="Roest Crollius H."/>
        </authorList>
    </citation>
    <scope>NUCLEOTIDE SEQUENCE [LARGE SCALE GENOMIC DNA]</scope>
</reference>
<organism evidence="26">
    <name type="scientific">Tetraodon nigroviridis</name>
    <name type="common">Spotted green pufferfish</name>
    <name type="synonym">Chelonodon nigroviridis</name>
    <dbReference type="NCBI Taxonomy" id="99883"/>
    <lineage>
        <taxon>Eukaryota</taxon>
        <taxon>Metazoa</taxon>
        <taxon>Chordata</taxon>
        <taxon>Craniata</taxon>
        <taxon>Vertebrata</taxon>
        <taxon>Euteleostomi</taxon>
        <taxon>Actinopterygii</taxon>
        <taxon>Neopterygii</taxon>
        <taxon>Teleostei</taxon>
        <taxon>Neoteleostei</taxon>
        <taxon>Acanthomorphata</taxon>
        <taxon>Eupercaria</taxon>
        <taxon>Tetraodontiformes</taxon>
        <taxon>Tetradontoidea</taxon>
        <taxon>Tetraodontidae</taxon>
        <taxon>Tetraodon</taxon>
    </lineage>
</organism>
<feature type="non-terminal residue" evidence="26">
    <location>
        <position position="733"/>
    </location>
</feature>
<evidence type="ECO:0000256" key="2">
    <source>
        <dbReference type="ARBA" id="ARBA00004496"/>
    </source>
</evidence>
<keyword evidence="17" id="KW-0175">Coiled coil</keyword>
<evidence type="ECO:0000256" key="1">
    <source>
        <dbReference type="ARBA" id="ARBA00004322"/>
    </source>
</evidence>
<evidence type="ECO:0000256" key="9">
    <source>
        <dbReference type="ARBA" id="ARBA00022490"/>
    </source>
</evidence>
<keyword evidence="8" id="KW-0158">Chromosome</keyword>
<name>Q4T041_TETNG</name>
<dbReference type="GO" id="GO:0005737">
    <property type="term" value="C:cytoplasm"/>
    <property type="evidence" value="ECO:0007669"/>
    <property type="project" value="UniProtKB-SubCell"/>
</dbReference>
<dbReference type="GO" id="GO:0016605">
    <property type="term" value="C:PML body"/>
    <property type="evidence" value="ECO:0007669"/>
    <property type="project" value="UniProtKB-SubCell"/>
</dbReference>
<accession>Q4T041</accession>
<dbReference type="EMBL" id="CAAE01011359">
    <property type="protein sequence ID" value="CAF93741.1"/>
    <property type="molecule type" value="Genomic_DNA"/>
</dbReference>
<evidence type="ECO:0000256" key="17">
    <source>
        <dbReference type="ARBA" id="ARBA00023054"/>
    </source>
</evidence>
<dbReference type="Gene3D" id="1.10.8.810">
    <property type="entry name" value="Daxx helical bundle domain"/>
    <property type="match status" value="1"/>
</dbReference>
<dbReference type="OrthoDB" id="7492809at2759"/>
<feature type="domain" description="Daxx histone-binding" evidence="25">
    <location>
        <begin position="410"/>
        <end position="495"/>
    </location>
</feature>
<dbReference type="Gene3D" id="1.20.58.2170">
    <property type="match status" value="2"/>
</dbReference>
<keyword evidence="9" id="KW-0963">Cytoplasm</keyword>
<feature type="domain" description="Daxx N-terminal Rassf1C-interacting" evidence="24">
    <location>
        <begin position="83"/>
        <end position="179"/>
    </location>
</feature>
<evidence type="ECO:0000259" key="25">
    <source>
        <dbReference type="Pfam" id="PF20920"/>
    </source>
</evidence>
<evidence type="ECO:0000256" key="7">
    <source>
        <dbReference type="ARBA" id="ARBA00019298"/>
    </source>
</evidence>
<evidence type="ECO:0000256" key="19">
    <source>
        <dbReference type="ARBA" id="ARBA00023186"/>
    </source>
</evidence>
<keyword evidence="16" id="KW-0805">Transcription regulation</keyword>
<evidence type="ECO:0000256" key="15">
    <source>
        <dbReference type="ARBA" id="ARBA00022853"/>
    </source>
</evidence>
<dbReference type="GO" id="GO:0005730">
    <property type="term" value="C:nucleolus"/>
    <property type="evidence" value="ECO:0007669"/>
    <property type="project" value="UniProtKB-SubCell"/>
</dbReference>
<evidence type="ECO:0000256" key="10">
    <source>
        <dbReference type="ARBA" id="ARBA00022491"/>
    </source>
</evidence>
<feature type="compositionally biased region" description="Basic and acidic residues" evidence="23">
    <location>
        <begin position="497"/>
        <end position="508"/>
    </location>
</feature>
<dbReference type="GO" id="GO:0006334">
    <property type="term" value="P:nucleosome assembly"/>
    <property type="evidence" value="ECO:0007669"/>
    <property type="project" value="TreeGrafter"/>
</dbReference>
<keyword evidence="20" id="KW-0539">Nucleus</keyword>
<feature type="region of interest" description="Disordered" evidence="23">
    <location>
        <begin position="497"/>
        <end position="733"/>
    </location>
</feature>
<keyword evidence="19" id="KW-0143">Chaperone</keyword>
<evidence type="ECO:0000256" key="4">
    <source>
        <dbReference type="ARBA" id="ARBA00004604"/>
    </source>
</evidence>
<feature type="compositionally biased region" description="Basic residues" evidence="23">
    <location>
        <begin position="509"/>
        <end position="528"/>
    </location>
</feature>
<sequence>VLFLTITVFVKDRNHRLHHHRSLMAVAPASLADKIIVLDGDDDGEEESLSASCSVSTSIQPQAEVFQPKVQQPVASPITQSPCVSARREPHVLQAENERLFGEFVDHCLADTTDCPEVLDYLKTRHAKASPEYLCSVEFRNTLGHCLSRAQAHRSKTFVYINELCTVLTQHAAKKRQVTTQVEPDSSSAASVAFRPTSPLLESGDATLKTEGDGKKGTADSTALPPSGLPENREDVTAKDEADKKKKRASRRQIAYLENLLKMYNDEIHRLQKSELSLEDLDAEDSLFIQESKLKRKVRLEDVGLQKVLFPAFIPRHPLPFRPFQLMKIYEKLCELKGCSTLTGRVIEHRITYSSTRYPEINRRRMDSTWIPVAYLLREDGFFQIERFINGPEAQQTPPDYQDILQQMLRANERHNLCLSRKQLNQMAKEAFREVGTRIQDRRHLDLVYNFGSHLTDPYKPATDPALLDASLLRKLRSNREVAVSRLEEVISKYANKQEDTEELERRKRQEKKGRGGRKRVFLRKRRSLGTSGVTLSPAKASPRGLGCPTSPRQDAVSFQPESPQTEPQEPGQESDREAVASEEPLESHTPGPGVATVTKDGPPPPVSPGLSLDKGCGETCNGHLAASQPQETQEEEGDGRGRRPPGLGTPGPGEIRAGVPGWGQGAGPLPHAVPSCGSEVELPAAMDGTCSSPPQQLESSQDHPLTPPPKKNKVNVATQCDPEEVIVLSDSE</sequence>
<feature type="compositionally biased region" description="Basic and acidic residues" evidence="23">
    <location>
        <begin position="231"/>
        <end position="244"/>
    </location>
</feature>
<comment type="caution">
    <text evidence="26">The sequence shown here is derived from an EMBL/GenBank/DDBJ whole genome shotgun (WGS) entry which is preliminary data.</text>
</comment>
<evidence type="ECO:0000256" key="6">
    <source>
        <dbReference type="ARBA" id="ARBA00008592"/>
    </source>
</evidence>
<dbReference type="Pfam" id="PF20920">
    <property type="entry name" value="DAXX_hist_bd"/>
    <property type="match status" value="1"/>
</dbReference>
<evidence type="ECO:0000256" key="5">
    <source>
        <dbReference type="ARBA" id="ARBA00004642"/>
    </source>
</evidence>
<feature type="compositionally biased region" description="Polar residues" evidence="23">
    <location>
        <begin position="690"/>
        <end position="704"/>
    </location>
</feature>
<comment type="similarity">
    <text evidence="6">Belongs to the DAXX family.</text>
</comment>
<evidence type="ECO:0000313" key="26">
    <source>
        <dbReference type="EMBL" id="CAF93741.1"/>
    </source>
</evidence>
<dbReference type="CDD" id="cd13151">
    <property type="entry name" value="DAXX_helical_bundle"/>
    <property type="match status" value="1"/>
</dbReference>
<keyword evidence="21" id="KW-0137">Centromere</keyword>
<evidence type="ECO:0000256" key="3">
    <source>
        <dbReference type="ARBA" id="ARBA00004584"/>
    </source>
</evidence>
<evidence type="ECO:0000256" key="20">
    <source>
        <dbReference type="ARBA" id="ARBA00023242"/>
    </source>
</evidence>
<keyword evidence="12" id="KW-0597">Phosphoprotein</keyword>
<protein>
    <recommendedName>
        <fullName evidence="7">Death domain-associated protein 6</fullName>
    </recommendedName>
    <alternativeName>
        <fullName evidence="22">Daxx</fullName>
    </alternativeName>
</protein>
<feature type="region of interest" description="Disordered" evidence="23">
    <location>
        <begin position="178"/>
        <end position="248"/>
    </location>
</feature>
<dbReference type="PANTHER" id="PTHR12766:SF7">
    <property type="entry name" value="DEATH DOMAIN-ASSOCIATED PROTEIN 6"/>
    <property type="match status" value="1"/>
</dbReference>
<keyword evidence="14" id="KW-0832">Ubl conjugation</keyword>
<evidence type="ECO:0000256" key="22">
    <source>
        <dbReference type="ARBA" id="ARBA00029641"/>
    </source>
</evidence>
<evidence type="ECO:0000256" key="21">
    <source>
        <dbReference type="ARBA" id="ARBA00023328"/>
    </source>
</evidence>
<dbReference type="AlphaFoldDB" id="Q4T041"/>
<dbReference type="InterPro" id="IPR038298">
    <property type="entry name" value="Daxx_N_sf"/>
</dbReference>
<feature type="compositionally biased region" description="Basic and acidic residues" evidence="23">
    <location>
        <begin position="208"/>
        <end position="218"/>
    </location>
</feature>
<dbReference type="FunFam" id="1.10.8.810:FF:000001">
    <property type="entry name" value="Death domain-associated protein 6"/>
    <property type="match status" value="1"/>
</dbReference>
<dbReference type="InterPro" id="IPR046426">
    <property type="entry name" value="DAXX_histone-bd_sf"/>
</dbReference>
<dbReference type="KEGG" id="tng:GSTEN00009529G001"/>
<evidence type="ECO:0000256" key="16">
    <source>
        <dbReference type="ARBA" id="ARBA00023015"/>
    </source>
</evidence>
<dbReference type="GO" id="GO:0042981">
    <property type="term" value="P:regulation of apoptotic process"/>
    <property type="evidence" value="ECO:0007669"/>
    <property type="project" value="TreeGrafter"/>
</dbReference>
<reference evidence="26" key="2">
    <citation type="submission" date="2004-02" db="EMBL/GenBank/DDBJ databases">
        <authorList>
            <consortium name="Genoscope"/>
            <consortium name="Whitehead Institute Centre for Genome Research"/>
        </authorList>
    </citation>
    <scope>NUCLEOTIDE SEQUENCE</scope>
</reference>
<keyword evidence="15" id="KW-0156">Chromatin regulator</keyword>
<dbReference type="InterPro" id="IPR031333">
    <property type="entry name" value="Daxx_N"/>
</dbReference>
<feature type="compositionally biased region" description="Polar residues" evidence="23">
    <location>
        <begin position="178"/>
        <end position="190"/>
    </location>
</feature>
<evidence type="ECO:0000256" key="8">
    <source>
        <dbReference type="ARBA" id="ARBA00022454"/>
    </source>
</evidence>
<dbReference type="GO" id="GO:0000775">
    <property type="term" value="C:chromosome, centromeric region"/>
    <property type="evidence" value="ECO:0007669"/>
    <property type="project" value="UniProtKB-SubCell"/>
</dbReference>
<keyword evidence="13" id="KW-0053">Apoptosis</keyword>
<dbReference type="Pfam" id="PF03344">
    <property type="entry name" value="Daxx"/>
    <property type="match status" value="1"/>
</dbReference>
<dbReference type="InterPro" id="IPR046378">
    <property type="entry name" value="DAXX_histone-bd"/>
</dbReference>
<dbReference type="GO" id="GO:0003713">
    <property type="term" value="F:transcription coactivator activity"/>
    <property type="evidence" value="ECO:0007669"/>
    <property type="project" value="TreeGrafter"/>
</dbReference>
<gene>
    <name evidence="26" type="ORF">GSTENG00009529001</name>
</gene>
<evidence type="ECO:0000256" key="11">
    <source>
        <dbReference type="ARBA" id="ARBA00022499"/>
    </source>
</evidence>
<keyword evidence="11" id="KW-1017">Isopeptide bond</keyword>
<dbReference type="PANTHER" id="PTHR12766">
    <property type="entry name" value="DEATH DOMAIN-ASSOCIATED PROTEIN 6 DAXX"/>
    <property type="match status" value="1"/>
</dbReference>
<proteinExistence type="inferred from homology"/>
<evidence type="ECO:0000256" key="12">
    <source>
        <dbReference type="ARBA" id="ARBA00022553"/>
    </source>
</evidence>
<keyword evidence="18" id="KW-0804">Transcription</keyword>